<dbReference type="InterPro" id="IPR050137">
    <property type="entry name" value="PyrR_bifunctional"/>
</dbReference>
<dbReference type="GO" id="GO:0003723">
    <property type="term" value="F:RNA binding"/>
    <property type="evidence" value="ECO:0007669"/>
    <property type="project" value="UniProtKB-UniRule"/>
</dbReference>
<name>A0A9X3JD90_9LACT</name>
<keyword evidence="3 5" id="KW-0805">Transcription regulation</keyword>
<evidence type="ECO:0000256" key="3">
    <source>
        <dbReference type="ARBA" id="ARBA00023015"/>
    </source>
</evidence>
<dbReference type="EC" id="2.4.2.9" evidence="5"/>
<dbReference type="NCBIfam" id="NF003548">
    <property type="entry name" value="PRK05205.1-4"/>
    <property type="match status" value="1"/>
</dbReference>
<dbReference type="InterPro" id="IPR023050">
    <property type="entry name" value="PyrR"/>
</dbReference>
<dbReference type="InterPro" id="IPR029057">
    <property type="entry name" value="PRTase-like"/>
</dbReference>
<evidence type="ECO:0000313" key="7">
    <source>
        <dbReference type="EMBL" id="MCZ0725533.1"/>
    </source>
</evidence>
<dbReference type="Gene3D" id="3.40.50.2020">
    <property type="match status" value="1"/>
</dbReference>
<keyword evidence="5" id="KW-0694">RNA-binding</keyword>
<feature type="domain" description="Phosphoribosyltransferase" evidence="6">
    <location>
        <begin position="6"/>
        <end position="153"/>
    </location>
</feature>
<comment type="function">
    <text evidence="5">Also displays a weak uracil phosphoribosyltransferase activity which is not physiologically significant.</text>
</comment>
<gene>
    <name evidence="5 7" type="primary">pyrR</name>
    <name evidence="7" type="ORF">OW157_02990</name>
</gene>
<dbReference type="PANTHER" id="PTHR11608:SF0">
    <property type="entry name" value="BIFUNCTIONAL PROTEIN PYRR"/>
    <property type="match status" value="1"/>
</dbReference>
<comment type="function">
    <text evidence="5">Regulates transcriptional attenuation of the pyrimidine nucleotide (pyr) operon by binding in a uridine-dependent manner to specific sites on pyr mRNA. This disrupts an antiterminator hairpin in the RNA and favors formation of a downstream transcription terminator, leading to a reduced expression of downstream genes.</text>
</comment>
<sequence>MEQSVEIVDKAAMKRALTRMTYELIERNKGIHDIVIVGIKTRGAWLGQRMVDRIKELEGVEVPFVELETKAYRDDQVVQMADRQALHESIGQDFTGKHIFLVDDVLYTGRTIRAAMDAIMDNGRPQRISLVVLVDRGHRELPIRPDIIGKNIPTSRHEKVTVHLEEIDGEDRVVLHKPE</sequence>
<evidence type="ECO:0000259" key="6">
    <source>
        <dbReference type="Pfam" id="PF00156"/>
    </source>
</evidence>
<dbReference type="AlphaFoldDB" id="A0A9X3JD90"/>
<comment type="subunit">
    <text evidence="5">Homodimer and homohexamer; in equilibrium.</text>
</comment>
<keyword evidence="5 7" id="KW-0328">Glycosyltransferase</keyword>
<organism evidence="7 8">
    <name type="scientific">Aerococcus kribbianus</name>
    <dbReference type="NCBI Taxonomy" id="2999064"/>
    <lineage>
        <taxon>Bacteria</taxon>
        <taxon>Bacillati</taxon>
        <taxon>Bacillota</taxon>
        <taxon>Bacilli</taxon>
        <taxon>Lactobacillales</taxon>
        <taxon>Aerococcaceae</taxon>
        <taxon>Aerococcus</taxon>
    </lineage>
</organism>
<proteinExistence type="inferred from homology"/>
<keyword evidence="5 7" id="KW-0808">Transferase</keyword>
<dbReference type="Proteomes" id="UP001146670">
    <property type="component" value="Unassembled WGS sequence"/>
</dbReference>
<dbReference type="GO" id="GO:0006353">
    <property type="term" value="P:DNA-templated transcription termination"/>
    <property type="evidence" value="ECO:0007669"/>
    <property type="project" value="UniProtKB-UniRule"/>
</dbReference>
<protein>
    <recommendedName>
        <fullName evidence="5">Bifunctional protein PyrR</fullName>
    </recommendedName>
    <domain>
        <recommendedName>
            <fullName evidence="5">Pyrimidine operon regulatory protein</fullName>
        </recommendedName>
    </domain>
    <domain>
        <recommendedName>
            <fullName evidence="5">Uracil phosphoribosyltransferase</fullName>
            <shortName evidence="5">UPRTase</shortName>
            <ecNumber evidence="5">2.4.2.9</ecNumber>
        </recommendedName>
    </domain>
</protein>
<comment type="caution">
    <text evidence="7">The sequence shown here is derived from an EMBL/GenBank/DDBJ whole genome shotgun (WGS) entry which is preliminary data.</text>
</comment>
<keyword evidence="4 5" id="KW-0804">Transcription</keyword>
<evidence type="ECO:0000256" key="2">
    <source>
        <dbReference type="ARBA" id="ARBA00022472"/>
    </source>
</evidence>
<dbReference type="Pfam" id="PF00156">
    <property type="entry name" value="Pribosyltran"/>
    <property type="match status" value="1"/>
</dbReference>
<dbReference type="RefSeq" id="WP_268751849.1">
    <property type="nucleotide sequence ID" value="NZ_JAPRFQ010000001.1"/>
</dbReference>
<evidence type="ECO:0000313" key="8">
    <source>
        <dbReference type="Proteomes" id="UP001146670"/>
    </source>
</evidence>
<dbReference type="CDD" id="cd06223">
    <property type="entry name" value="PRTases_typeI"/>
    <property type="match status" value="1"/>
</dbReference>
<evidence type="ECO:0000256" key="1">
    <source>
        <dbReference type="ARBA" id="ARBA00005565"/>
    </source>
</evidence>
<dbReference type="InterPro" id="IPR000836">
    <property type="entry name" value="PRTase_dom"/>
</dbReference>
<keyword evidence="2 5" id="KW-0806">Transcription termination</keyword>
<comment type="similarity">
    <text evidence="1 5">Belongs to the purine/pyrimidine phosphoribosyltransferase family. PyrR subfamily.</text>
</comment>
<comment type="catalytic activity">
    <reaction evidence="5">
        <text>UMP + diphosphate = 5-phospho-alpha-D-ribose 1-diphosphate + uracil</text>
        <dbReference type="Rhea" id="RHEA:13017"/>
        <dbReference type="ChEBI" id="CHEBI:17568"/>
        <dbReference type="ChEBI" id="CHEBI:33019"/>
        <dbReference type="ChEBI" id="CHEBI:57865"/>
        <dbReference type="ChEBI" id="CHEBI:58017"/>
        <dbReference type="EC" id="2.4.2.9"/>
    </reaction>
</comment>
<reference evidence="7" key="1">
    <citation type="submission" date="2022-12" db="EMBL/GenBank/DDBJ databases">
        <title>Description and comparative metabolic analysis of Aerococcus sp. nov., isolated from the feces of a pig.</title>
        <authorList>
            <person name="Chang Y.-H."/>
        </authorList>
    </citation>
    <scope>NUCLEOTIDE SEQUENCE</scope>
    <source>
        <strain evidence="7">YH-aer222</strain>
    </source>
</reference>
<evidence type="ECO:0000256" key="5">
    <source>
        <dbReference type="HAMAP-Rule" id="MF_01219"/>
    </source>
</evidence>
<dbReference type="FunFam" id="3.40.50.2020:FF:000020">
    <property type="entry name" value="Bifunctional protein PyrR"/>
    <property type="match status" value="1"/>
</dbReference>
<dbReference type="NCBIfam" id="NF003549">
    <property type="entry name" value="PRK05205.1-5"/>
    <property type="match status" value="1"/>
</dbReference>
<accession>A0A9X3JD90</accession>
<dbReference type="PANTHER" id="PTHR11608">
    <property type="entry name" value="BIFUNCTIONAL PROTEIN PYRR"/>
    <property type="match status" value="1"/>
</dbReference>
<keyword evidence="8" id="KW-1185">Reference proteome</keyword>
<feature type="short sequence motif" description="PRPP-binding" evidence="5">
    <location>
        <begin position="99"/>
        <end position="111"/>
    </location>
</feature>
<dbReference type="SUPFAM" id="SSF53271">
    <property type="entry name" value="PRTase-like"/>
    <property type="match status" value="1"/>
</dbReference>
<evidence type="ECO:0000256" key="4">
    <source>
        <dbReference type="ARBA" id="ARBA00023163"/>
    </source>
</evidence>
<dbReference type="HAMAP" id="MF_01219">
    <property type="entry name" value="PyrR"/>
    <property type="match status" value="1"/>
</dbReference>
<dbReference type="GO" id="GO:0004845">
    <property type="term" value="F:uracil phosphoribosyltransferase activity"/>
    <property type="evidence" value="ECO:0007669"/>
    <property type="project" value="UniProtKB-UniRule"/>
</dbReference>
<dbReference type="EMBL" id="JAPRFR010000001">
    <property type="protein sequence ID" value="MCZ0725533.1"/>
    <property type="molecule type" value="Genomic_DNA"/>
</dbReference>